<dbReference type="AlphaFoldDB" id="A0A3B9QSU9"/>
<evidence type="ECO:0000313" key="3">
    <source>
        <dbReference type="Proteomes" id="UP000260925"/>
    </source>
</evidence>
<reference evidence="2 3" key="1">
    <citation type="journal article" date="2018" name="Nat. Biotechnol.">
        <title>A standardized bacterial taxonomy based on genome phylogeny substantially revises the tree of life.</title>
        <authorList>
            <person name="Parks D.H."/>
            <person name="Chuvochina M."/>
            <person name="Waite D.W."/>
            <person name="Rinke C."/>
            <person name="Skarshewski A."/>
            <person name="Chaumeil P.A."/>
            <person name="Hugenholtz P."/>
        </authorList>
    </citation>
    <scope>NUCLEOTIDE SEQUENCE [LARGE SCALE GENOMIC DNA]</scope>
    <source>
        <strain evidence="2">UBA9851</strain>
    </source>
</reference>
<dbReference type="Pfam" id="PF07905">
    <property type="entry name" value="PucR"/>
    <property type="match status" value="1"/>
</dbReference>
<dbReference type="InterPro" id="IPR012914">
    <property type="entry name" value="PucR_dom"/>
</dbReference>
<evidence type="ECO:0000313" key="2">
    <source>
        <dbReference type="EMBL" id="HAF71817.1"/>
    </source>
</evidence>
<feature type="non-terminal residue" evidence="2">
    <location>
        <position position="89"/>
    </location>
</feature>
<dbReference type="EMBL" id="DMDD01000047">
    <property type="protein sequence ID" value="HAF71817.1"/>
    <property type="molecule type" value="Genomic_DNA"/>
</dbReference>
<accession>A0A3B9QSU9</accession>
<dbReference type="Proteomes" id="UP000260925">
    <property type="component" value="Unassembled WGS sequence"/>
</dbReference>
<name>A0A3B9QSU9_9CORY</name>
<proteinExistence type="predicted"/>
<protein>
    <submittedName>
        <fullName evidence="2">PucR family transcriptional regulator</fullName>
    </submittedName>
</protein>
<evidence type="ECO:0000259" key="1">
    <source>
        <dbReference type="Pfam" id="PF07905"/>
    </source>
</evidence>
<sequence>MLSPRNLRRRPLRHSGDLWHSVPVTEQTVNHTLTVQETLALPAFRNTAVRVLVGGDQLDRPVRWVHVAESARAGQLLRGGELLLATGSG</sequence>
<comment type="caution">
    <text evidence="2">The sequence shown here is derived from an EMBL/GenBank/DDBJ whole genome shotgun (WGS) entry which is preliminary data.</text>
</comment>
<gene>
    <name evidence="2" type="ORF">DCL06_01635</name>
</gene>
<organism evidence="2 3">
    <name type="scientific">Corynebacterium variabile</name>
    <dbReference type="NCBI Taxonomy" id="1727"/>
    <lineage>
        <taxon>Bacteria</taxon>
        <taxon>Bacillati</taxon>
        <taxon>Actinomycetota</taxon>
        <taxon>Actinomycetes</taxon>
        <taxon>Mycobacteriales</taxon>
        <taxon>Corynebacteriaceae</taxon>
        <taxon>Corynebacterium</taxon>
    </lineage>
</organism>
<feature type="domain" description="Purine catabolism PurC-like" evidence="1">
    <location>
        <begin position="38"/>
        <end position="88"/>
    </location>
</feature>